<evidence type="ECO:0000256" key="4">
    <source>
        <dbReference type="ARBA" id="ARBA00022519"/>
    </source>
</evidence>
<dbReference type="EMBL" id="FCNX02000013">
    <property type="protein sequence ID" value="SAK89555.1"/>
    <property type="molecule type" value="Genomic_DNA"/>
</dbReference>
<comment type="similarity">
    <text evidence="1">Belongs to the ABC transporter superfamily.</text>
</comment>
<reference evidence="8" key="1">
    <citation type="submission" date="2016-01" db="EMBL/GenBank/DDBJ databases">
        <authorList>
            <person name="Peeters C."/>
        </authorList>
    </citation>
    <scope>NUCLEOTIDE SEQUENCE</scope>
    <source>
        <strain evidence="8">LMG 29320</strain>
    </source>
</reference>
<dbReference type="SMART" id="SM00382">
    <property type="entry name" value="AAA"/>
    <property type="match status" value="1"/>
</dbReference>
<comment type="caution">
    <text evidence="8">The sequence shown here is derived from an EMBL/GenBank/DDBJ whole genome shotgun (WGS) entry which is preliminary data.</text>
</comment>
<dbReference type="PROSITE" id="PS00211">
    <property type="entry name" value="ABC_TRANSPORTER_1"/>
    <property type="match status" value="1"/>
</dbReference>
<keyword evidence="3" id="KW-1003">Cell membrane</keyword>
<dbReference type="PANTHER" id="PTHR42788:SF13">
    <property type="entry name" value="ALIPHATIC SULFONATES IMPORT ATP-BINDING PROTEIN SSUB"/>
    <property type="match status" value="1"/>
</dbReference>
<dbReference type="InterPro" id="IPR003439">
    <property type="entry name" value="ABC_transporter-like_ATP-bd"/>
</dbReference>
<dbReference type="GO" id="GO:0005524">
    <property type="term" value="F:ATP binding"/>
    <property type="evidence" value="ECO:0007669"/>
    <property type="project" value="UniProtKB-KW"/>
</dbReference>
<dbReference type="Gene3D" id="3.40.50.300">
    <property type="entry name" value="P-loop containing nucleotide triphosphate hydrolases"/>
    <property type="match status" value="1"/>
</dbReference>
<evidence type="ECO:0000256" key="2">
    <source>
        <dbReference type="ARBA" id="ARBA00022448"/>
    </source>
</evidence>
<evidence type="ECO:0000259" key="7">
    <source>
        <dbReference type="PROSITE" id="PS50893"/>
    </source>
</evidence>
<dbReference type="InterPro" id="IPR017871">
    <property type="entry name" value="ABC_transporter-like_CS"/>
</dbReference>
<evidence type="ECO:0000313" key="9">
    <source>
        <dbReference type="Proteomes" id="UP000054903"/>
    </source>
</evidence>
<keyword evidence="4" id="KW-0997">Cell inner membrane</keyword>
<evidence type="ECO:0000256" key="5">
    <source>
        <dbReference type="ARBA" id="ARBA00022741"/>
    </source>
</evidence>
<keyword evidence="5" id="KW-0547">Nucleotide-binding</keyword>
<accession>A0A158D4I1</accession>
<name>A0A158D4I1_9BURK</name>
<dbReference type="GO" id="GO:0016887">
    <property type="term" value="F:ATP hydrolysis activity"/>
    <property type="evidence" value="ECO:0007669"/>
    <property type="project" value="InterPro"/>
</dbReference>
<dbReference type="Proteomes" id="UP000054903">
    <property type="component" value="Unassembled WGS sequence"/>
</dbReference>
<dbReference type="InterPro" id="IPR050166">
    <property type="entry name" value="ABC_transporter_ATP-bind"/>
</dbReference>
<evidence type="ECO:0000256" key="3">
    <source>
        <dbReference type="ARBA" id="ARBA00022475"/>
    </source>
</evidence>
<dbReference type="InterPro" id="IPR003593">
    <property type="entry name" value="AAA+_ATPase"/>
</dbReference>
<evidence type="ECO:0000256" key="1">
    <source>
        <dbReference type="ARBA" id="ARBA00005417"/>
    </source>
</evidence>
<dbReference type="AlphaFoldDB" id="A0A158D4I1"/>
<sequence>MNTMSAGRIELEALGITLGDGASAFTAVRDVSTVIEPGEFVCILGPSGCGKSTLLAALAGHVAAGAGRAMLDGKLIDGPHPERGMVFQQHTLLPWRKTIDNVAFGLKMRGVGKRERHRRARMLLDRVGLGAFAERYPAQLSGGMQQRAEIARAMLNEPRVLLMDEPFGALDAQTRASMQTLLLDVWSERRPTVVFVTHDIDEALFLADRILVMSHSPGTVLETLRVPFARPRERELVTEPAFVALKRRCLSLLRHPHAGAPLTSNDAPARIDISHSVFS</sequence>
<keyword evidence="4" id="KW-0472">Membrane</keyword>
<dbReference type="Pfam" id="PF00005">
    <property type="entry name" value="ABC_tran"/>
    <property type="match status" value="1"/>
</dbReference>
<protein>
    <submittedName>
        <fullName evidence="8">Sulfonate ABC transporter ATP-binding lipoprotein</fullName>
    </submittedName>
</protein>
<keyword evidence="8" id="KW-0449">Lipoprotein</keyword>
<dbReference type="CDD" id="cd03293">
    <property type="entry name" value="ABC_NrtD_SsuB_transporters"/>
    <property type="match status" value="1"/>
</dbReference>
<dbReference type="SUPFAM" id="SSF52540">
    <property type="entry name" value="P-loop containing nucleoside triphosphate hydrolases"/>
    <property type="match status" value="1"/>
</dbReference>
<dbReference type="InterPro" id="IPR027417">
    <property type="entry name" value="P-loop_NTPase"/>
</dbReference>
<keyword evidence="6 8" id="KW-0067">ATP-binding</keyword>
<evidence type="ECO:0000313" key="8">
    <source>
        <dbReference type="EMBL" id="SAK89555.1"/>
    </source>
</evidence>
<proteinExistence type="inferred from homology"/>
<dbReference type="PANTHER" id="PTHR42788">
    <property type="entry name" value="TAURINE IMPORT ATP-BINDING PROTEIN-RELATED"/>
    <property type="match status" value="1"/>
</dbReference>
<dbReference type="STRING" id="1777138.AWB77_04910"/>
<keyword evidence="9" id="KW-1185">Reference proteome</keyword>
<keyword evidence="2" id="KW-0813">Transport</keyword>
<gene>
    <name evidence="8" type="ORF">AWB77_04910</name>
</gene>
<evidence type="ECO:0000256" key="6">
    <source>
        <dbReference type="ARBA" id="ARBA00022840"/>
    </source>
</evidence>
<dbReference type="PROSITE" id="PS50893">
    <property type="entry name" value="ABC_TRANSPORTER_2"/>
    <property type="match status" value="1"/>
</dbReference>
<feature type="domain" description="ABC transporter" evidence="7">
    <location>
        <begin position="9"/>
        <end position="240"/>
    </location>
</feature>
<organism evidence="8 9">
    <name type="scientific">Caballeronia fortuita</name>
    <dbReference type="NCBI Taxonomy" id="1777138"/>
    <lineage>
        <taxon>Bacteria</taxon>
        <taxon>Pseudomonadati</taxon>
        <taxon>Pseudomonadota</taxon>
        <taxon>Betaproteobacteria</taxon>
        <taxon>Burkholderiales</taxon>
        <taxon>Burkholderiaceae</taxon>
        <taxon>Caballeronia</taxon>
    </lineage>
</organism>